<evidence type="ECO:0000256" key="2">
    <source>
        <dbReference type="ARBA" id="ARBA00022448"/>
    </source>
</evidence>
<evidence type="ECO:0000256" key="7">
    <source>
        <dbReference type="SAM" id="Phobius"/>
    </source>
</evidence>
<reference evidence="10" key="1">
    <citation type="submission" date="2016-10" db="EMBL/GenBank/DDBJ databases">
        <authorList>
            <person name="Varghese N."/>
        </authorList>
    </citation>
    <scope>NUCLEOTIDE SEQUENCE [LARGE SCALE GENOMIC DNA]</scope>
    <source>
        <strain evidence="10">DSM 21843</strain>
    </source>
</reference>
<gene>
    <name evidence="9" type="ORF">SAMN02910314_00112</name>
</gene>
<dbReference type="InterPro" id="IPR004680">
    <property type="entry name" value="Cit_transptr-like_dom"/>
</dbReference>
<evidence type="ECO:0000256" key="6">
    <source>
        <dbReference type="ARBA" id="ARBA00023136"/>
    </source>
</evidence>
<dbReference type="GO" id="GO:0005886">
    <property type="term" value="C:plasma membrane"/>
    <property type="evidence" value="ECO:0007669"/>
    <property type="project" value="UniProtKB-SubCell"/>
</dbReference>
<feature type="transmembrane region" description="Helical" evidence="7">
    <location>
        <begin position="122"/>
        <end position="144"/>
    </location>
</feature>
<evidence type="ECO:0000256" key="3">
    <source>
        <dbReference type="ARBA" id="ARBA00022475"/>
    </source>
</evidence>
<evidence type="ECO:0000256" key="1">
    <source>
        <dbReference type="ARBA" id="ARBA00004651"/>
    </source>
</evidence>
<dbReference type="OrthoDB" id="3177666at2"/>
<keyword evidence="6 7" id="KW-0472">Membrane</keyword>
<evidence type="ECO:0000256" key="4">
    <source>
        <dbReference type="ARBA" id="ARBA00022692"/>
    </source>
</evidence>
<sequence length="391" mass="41803">MLNIIRIFVHNHAMLCVAVAAALVTSVFAMPSWEELGASIDVRVIALLFCLMAAVAGLVAHGALSRIARRLIAHASNARKLYALLVFAPFFVSMLVTNDVALLAFVPLTVTTLLMADRRGDIAHVAVAQAVAANLGSMVTPFGNPQNLFIYLTYDVSAWEFACAIAPYCALSFVLIALRCVAWPKTPVVISASEGKRAPVTAEAPDATRPASRSRVFSSERSWCAFYLVLFVFGVLAVVRLVPWQIACVVVALCVALLDRTTLKRVDWSLLATFVCFFVFSGNMACIPAIEGALTWAVGQAPFATSLLASQVISNVPSAVLLSHFTGDWHALLLGVDLGGLGTPVASLASLIALRAFRLVPGSTTREFMVPFLKLNVAFLACLVVAYALMG</sequence>
<organism evidence="9 10">
    <name type="scientific">Denitrobacterium detoxificans</name>
    <dbReference type="NCBI Taxonomy" id="79604"/>
    <lineage>
        <taxon>Bacteria</taxon>
        <taxon>Bacillati</taxon>
        <taxon>Actinomycetota</taxon>
        <taxon>Coriobacteriia</taxon>
        <taxon>Eggerthellales</taxon>
        <taxon>Eggerthellaceae</taxon>
        <taxon>Denitrobacterium</taxon>
    </lineage>
</organism>
<dbReference type="PATRIC" id="fig|79604.3.peg.1920"/>
<evidence type="ECO:0000256" key="5">
    <source>
        <dbReference type="ARBA" id="ARBA00022989"/>
    </source>
</evidence>
<evidence type="ECO:0000313" key="9">
    <source>
        <dbReference type="EMBL" id="SEO39603.1"/>
    </source>
</evidence>
<dbReference type="KEGG" id="ddt:AAY81_09580"/>
<accession>A0A172S0C0</accession>
<feature type="transmembrane region" description="Helical" evidence="7">
    <location>
        <begin position="225"/>
        <end position="258"/>
    </location>
</feature>
<feature type="transmembrane region" description="Helical" evidence="7">
    <location>
        <begin position="368"/>
        <end position="390"/>
    </location>
</feature>
<name>A0A172S0C0_9ACTN</name>
<feature type="transmembrane region" description="Helical" evidence="7">
    <location>
        <begin position="84"/>
        <end position="110"/>
    </location>
</feature>
<feature type="transmembrane region" description="Helical" evidence="7">
    <location>
        <begin position="331"/>
        <end position="356"/>
    </location>
</feature>
<dbReference type="RefSeq" id="WP_066664447.1">
    <property type="nucleotide sequence ID" value="NZ_CP011402.1"/>
</dbReference>
<evidence type="ECO:0000313" key="10">
    <source>
        <dbReference type="Proteomes" id="UP000182975"/>
    </source>
</evidence>
<dbReference type="EMBL" id="FOEC01000001">
    <property type="protein sequence ID" value="SEO39603.1"/>
    <property type="molecule type" value="Genomic_DNA"/>
</dbReference>
<dbReference type="AlphaFoldDB" id="A0A172S0C0"/>
<keyword evidence="4 7" id="KW-0812">Transmembrane</keyword>
<feature type="transmembrane region" description="Helical" evidence="7">
    <location>
        <begin position="156"/>
        <end position="178"/>
    </location>
</feature>
<keyword evidence="3" id="KW-1003">Cell membrane</keyword>
<evidence type="ECO:0000259" key="8">
    <source>
        <dbReference type="Pfam" id="PF03600"/>
    </source>
</evidence>
<feature type="transmembrane region" description="Helical" evidence="7">
    <location>
        <begin position="45"/>
        <end position="64"/>
    </location>
</feature>
<feature type="domain" description="Citrate transporter-like" evidence="8">
    <location>
        <begin position="17"/>
        <end position="322"/>
    </location>
</feature>
<dbReference type="Pfam" id="PF03600">
    <property type="entry name" value="CitMHS"/>
    <property type="match status" value="1"/>
</dbReference>
<dbReference type="Proteomes" id="UP000182975">
    <property type="component" value="Unassembled WGS sequence"/>
</dbReference>
<comment type="subcellular location">
    <subcellularLocation>
        <location evidence="1">Cell membrane</location>
        <topology evidence="1">Multi-pass membrane protein</topology>
    </subcellularLocation>
</comment>
<dbReference type="PANTHER" id="PTHR43302:SF5">
    <property type="entry name" value="TRANSPORTER ARSB-RELATED"/>
    <property type="match status" value="1"/>
</dbReference>
<proteinExistence type="predicted"/>
<keyword evidence="5 7" id="KW-1133">Transmembrane helix</keyword>
<dbReference type="GO" id="GO:0055085">
    <property type="term" value="P:transmembrane transport"/>
    <property type="evidence" value="ECO:0007669"/>
    <property type="project" value="InterPro"/>
</dbReference>
<keyword evidence="10" id="KW-1185">Reference proteome</keyword>
<feature type="transmembrane region" description="Helical" evidence="7">
    <location>
        <begin position="270"/>
        <end position="290"/>
    </location>
</feature>
<protein>
    <submittedName>
        <fullName evidence="9">Transporter, YbiR family</fullName>
    </submittedName>
</protein>
<dbReference type="PANTHER" id="PTHR43302">
    <property type="entry name" value="TRANSPORTER ARSB-RELATED"/>
    <property type="match status" value="1"/>
</dbReference>
<keyword evidence="2" id="KW-0813">Transport</keyword>